<evidence type="ECO:0000256" key="1">
    <source>
        <dbReference type="SAM" id="SignalP"/>
    </source>
</evidence>
<keyword evidence="1" id="KW-0732">Signal</keyword>
<dbReference type="EMBL" id="EU680851">
    <property type="protein sequence ID" value="ACG63784.1"/>
    <property type="molecule type" value="Genomic_DNA"/>
</dbReference>
<dbReference type="PROSITE" id="PS51257">
    <property type="entry name" value="PROKAR_LIPOPROTEIN"/>
    <property type="match status" value="1"/>
</dbReference>
<feature type="signal peptide" evidence="1">
    <location>
        <begin position="1"/>
        <end position="20"/>
    </location>
</feature>
<feature type="non-terminal residue" evidence="2">
    <location>
        <position position="243"/>
    </location>
</feature>
<gene>
    <name evidence="2" type="primary">IRI4</name>
</gene>
<reference evidence="2" key="1">
    <citation type="journal article" date="2008" name="BMC Evol. Biol.">
        <title>Tracking the evolution of a cold stress associated gene family in cold tolerant grasses.</title>
        <authorList>
            <person name="Sandve S.R."/>
            <person name="Rudi H."/>
            <person name="Asp T."/>
            <person name="Rognli O.A."/>
        </authorList>
    </citation>
    <scope>NUCLEOTIDE SEQUENCE</scope>
</reference>
<proteinExistence type="predicted"/>
<organism evidence="2">
    <name type="scientific">Lolium perenne</name>
    <name type="common">Perennial ryegrass</name>
    <dbReference type="NCBI Taxonomy" id="4522"/>
    <lineage>
        <taxon>Eukaryota</taxon>
        <taxon>Viridiplantae</taxon>
        <taxon>Streptophyta</taxon>
        <taxon>Embryophyta</taxon>
        <taxon>Tracheophyta</taxon>
        <taxon>Spermatophyta</taxon>
        <taxon>Magnoliopsida</taxon>
        <taxon>Liliopsida</taxon>
        <taxon>Poales</taxon>
        <taxon>Poaceae</taxon>
        <taxon>BOP clade</taxon>
        <taxon>Pooideae</taxon>
        <taxon>Poodae</taxon>
        <taxon>Poeae</taxon>
        <taxon>Poeae Chloroplast Group 2 (Poeae type)</taxon>
        <taxon>Loliodinae</taxon>
        <taxon>Loliinae</taxon>
        <taxon>Lolium</taxon>
    </lineage>
</organism>
<dbReference type="AlphaFoldDB" id="B5T008"/>
<dbReference type="InterPro" id="IPR011049">
    <property type="entry name" value="Serralysin-like_metalloprot_C"/>
</dbReference>
<dbReference type="Gene3D" id="2.150.10.10">
    <property type="entry name" value="Serralysin-like metalloprotease, C-terminal"/>
    <property type="match status" value="1"/>
</dbReference>
<evidence type="ECO:0000313" key="2">
    <source>
        <dbReference type="EMBL" id="ACG63784.1"/>
    </source>
</evidence>
<protein>
    <submittedName>
        <fullName evidence="2">Ice recrystallization inhibition protein-like protein</fullName>
    </submittedName>
</protein>
<feature type="chain" id="PRO_5002837967" evidence="1">
    <location>
        <begin position="21"/>
        <end position="243"/>
    </location>
</feature>
<dbReference type="Pfam" id="PF21300">
    <property type="entry name" value="LbR_Ice_bind"/>
    <property type="match status" value="1"/>
</dbReference>
<dbReference type="SUPFAM" id="SSF101967">
    <property type="entry name" value="Adhesin YadA, collagen-binding domain"/>
    <property type="match status" value="1"/>
</dbReference>
<name>B5T008_LOLPR</name>
<accession>B5T008</accession>
<sequence>MAKCWQLLLFLALLLPAASAASCHPDDLYALRDFAGNLRGGGVLLRAALPGASCCGWEGVGCDGASGCVKSFQILLKGLTAAGRSLGKAFTHMPLHVKPSQGTLDEDHNTITGINNTVRSGSNNVVSGNDNTVISGNNNVVSGSHNTVVFGGDNFISGSYHVVSGNHHVVTDNKNAVSGDHNTVSGSQNTVSGNHQIVSGSHSTVSGNHNTVSGRNNSVYGNNNIVSGSNHVVYGNNKVVTGG</sequence>
<dbReference type="InterPro" id="IPR048518">
    <property type="entry name" value="IBP_b_roll"/>
</dbReference>